<evidence type="ECO:0000259" key="2">
    <source>
        <dbReference type="Pfam" id="PF06439"/>
    </source>
</evidence>
<reference evidence="4" key="1">
    <citation type="submission" date="2016-10" db="EMBL/GenBank/DDBJ databases">
        <authorList>
            <person name="Varghese N."/>
            <person name="Submissions S."/>
        </authorList>
    </citation>
    <scope>NUCLEOTIDE SEQUENCE [LARGE SCALE GENOMIC DNA]</scope>
    <source>
        <strain evidence="4">DSM 26348</strain>
    </source>
</reference>
<dbReference type="Pfam" id="PF06439">
    <property type="entry name" value="3keto-disac_hyd"/>
    <property type="match status" value="1"/>
</dbReference>
<dbReference type="Proteomes" id="UP000199518">
    <property type="component" value="Unassembled WGS sequence"/>
</dbReference>
<feature type="chain" id="PRO_5011526815" description="3-keto-alpha-glucoside-1,2-lyase/3-keto-2-hydroxy-glucal hydratase domain-containing protein" evidence="1">
    <location>
        <begin position="20"/>
        <end position="207"/>
    </location>
</feature>
<gene>
    <name evidence="3" type="ORF">SAMN05421753_101107</name>
</gene>
<accession>A0A1I3AXF9</accession>
<dbReference type="AlphaFoldDB" id="A0A1I3AXF9"/>
<evidence type="ECO:0000313" key="3">
    <source>
        <dbReference type="EMBL" id="SFH54682.1"/>
    </source>
</evidence>
<evidence type="ECO:0000313" key="4">
    <source>
        <dbReference type="Proteomes" id="UP000199518"/>
    </source>
</evidence>
<dbReference type="Gene3D" id="2.60.120.560">
    <property type="entry name" value="Exo-inulinase, domain 1"/>
    <property type="match status" value="1"/>
</dbReference>
<sequence length="207" mass="23151">MARALVLAVCFGFSCFQFAAAAESLFDGKTFAGWEGETDKTWRIEDGAIVGGSLDTTVPRNEFLATTKKYENFDLTLKYKLEGTEGFVNGGVQFRTERIPNHHEVIGYQADLGKGYDGALYDESRRKKILQQPSEEVLKQALKPGEWNEYRIRADGPHIQLWLNGVKTVDYTEEDPAIAKSGIIAVQIHGGCKAIVRFKDIELTELK</sequence>
<dbReference type="InterPro" id="IPR010496">
    <property type="entry name" value="AL/BT2_dom"/>
</dbReference>
<organism evidence="3 4">
    <name type="scientific">Planctomicrobium piriforme</name>
    <dbReference type="NCBI Taxonomy" id="1576369"/>
    <lineage>
        <taxon>Bacteria</taxon>
        <taxon>Pseudomonadati</taxon>
        <taxon>Planctomycetota</taxon>
        <taxon>Planctomycetia</taxon>
        <taxon>Planctomycetales</taxon>
        <taxon>Planctomycetaceae</taxon>
        <taxon>Planctomicrobium</taxon>
    </lineage>
</organism>
<keyword evidence="1" id="KW-0732">Signal</keyword>
<evidence type="ECO:0000256" key="1">
    <source>
        <dbReference type="SAM" id="SignalP"/>
    </source>
</evidence>
<feature type="signal peptide" evidence="1">
    <location>
        <begin position="1"/>
        <end position="19"/>
    </location>
</feature>
<feature type="domain" description="3-keto-alpha-glucoside-1,2-lyase/3-keto-2-hydroxy-glucal hydratase" evidence="2">
    <location>
        <begin position="22"/>
        <end position="203"/>
    </location>
</feature>
<keyword evidence="4" id="KW-1185">Reference proteome</keyword>
<proteinExistence type="predicted"/>
<dbReference type="GO" id="GO:0016787">
    <property type="term" value="F:hydrolase activity"/>
    <property type="evidence" value="ECO:0007669"/>
    <property type="project" value="InterPro"/>
</dbReference>
<protein>
    <recommendedName>
        <fullName evidence="2">3-keto-alpha-glucoside-1,2-lyase/3-keto-2-hydroxy-glucal hydratase domain-containing protein</fullName>
    </recommendedName>
</protein>
<dbReference type="PROSITE" id="PS51257">
    <property type="entry name" value="PROKAR_LIPOPROTEIN"/>
    <property type="match status" value="1"/>
</dbReference>
<dbReference type="OrthoDB" id="262927at2"/>
<name>A0A1I3AXF9_9PLAN</name>
<dbReference type="EMBL" id="FOQD01000001">
    <property type="protein sequence ID" value="SFH54682.1"/>
    <property type="molecule type" value="Genomic_DNA"/>
</dbReference>
<dbReference type="RefSeq" id="WP_092046880.1">
    <property type="nucleotide sequence ID" value="NZ_FOQD01000001.1"/>
</dbReference>
<dbReference type="STRING" id="1576369.SAMN05421753_101107"/>